<evidence type="ECO:0000313" key="2">
    <source>
        <dbReference type="Proteomes" id="UP000291981"/>
    </source>
</evidence>
<dbReference type="Proteomes" id="UP000291981">
    <property type="component" value="Unassembled WGS sequence"/>
</dbReference>
<organism evidence="1 2">
    <name type="scientific">Flagellimonas allohymeniacidonis</name>
    <dbReference type="NCBI Taxonomy" id="2517819"/>
    <lineage>
        <taxon>Bacteria</taxon>
        <taxon>Pseudomonadati</taxon>
        <taxon>Bacteroidota</taxon>
        <taxon>Flavobacteriia</taxon>
        <taxon>Flavobacteriales</taxon>
        <taxon>Flavobacteriaceae</taxon>
        <taxon>Flagellimonas</taxon>
    </lineage>
</organism>
<keyword evidence="2" id="KW-1185">Reference proteome</keyword>
<dbReference type="AlphaFoldDB" id="A0A4Q8QCC1"/>
<evidence type="ECO:0000313" key="1">
    <source>
        <dbReference type="EMBL" id="TAI47314.1"/>
    </source>
</evidence>
<protein>
    <submittedName>
        <fullName evidence="1">Uncharacterized protein</fullName>
    </submittedName>
</protein>
<proteinExistence type="predicted"/>
<dbReference type="EMBL" id="SGIU01000002">
    <property type="protein sequence ID" value="TAI47314.1"/>
    <property type="molecule type" value="Genomic_DNA"/>
</dbReference>
<reference evidence="1 2" key="1">
    <citation type="submission" date="2019-02" db="EMBL/GenBank/DDBJ databases">
        <title>Draft genome sequence of Muricauda sp. 176CP4-71.</title>
        <authorList>
            <person name="Park J.-S."/>
        </authorList>
    </citation>
    <scope>NUCLEOTIDE SEQUENCE [LARGE SCALE GENOMIC DNA]</scope>
    <source>
        <strain evidence="1 2">176CP4-71</strain>
    </source>
</reference>
<comment type="caution">
    <text evidence="1">The sequence shown here is derived from an EMBL/GenBank/DDBJ whole genome shotgun (WGS) entry which is preliminary data.</text>
</comment>
<sequence>MSKLVVSAEASPLFGNFLMVVSVSDEETGKPVKNLTKTNFGIYHMASLNHANKHQREIKKVTEGPSGFYIIQLKKWEYQPDLPPGHYVFAVKAVVHKLIPKITEQGSATATKLKNKKSGFKAKAVKWGQTVATGDLPPYGIWIK</sequence>
<dbReference type="RefSeq" id="WP_130614012.1">
    <property type="nucleotide sequence ID" value="NZ_SGIU01000002.1"/>
</dbReference>
<gene>
    <name evidence="1" type="ORF">EW142_11580</name>
</gene>
<name>A0A4Q8QCC1_9FLAO</name>
<accession>A0A4Q8QCC1</accession>